<keyword evidence="1" id="KW-1133">Transmembrane helix</keyword>
<dbReference type="GeneID" id="3498639"/>
<keyword evidence="1" id="KW-0812">Transmembrane</keyword>
<reference evidence="2 3" key="1">
    <citation type="journal article" date="2014" name="BMC Biol.">
        <title>A comprehensive evaluation of rodent malaria parasite genomes and gene expression.</title>
        <authorList>
            <person name="Otto T.D."/>
            <person name="Bohme U."/>
            <person name="Jackson A.P."/>
            <person name="Hunt M."/>
            <person name="Franke-Fayard B."/>
            <person name="Hoeijmakers W.A."/>
            <person name="Religa A.A."/>
            <person name="Robertson L."/>
            <person name="Sanders M."/>
            <person name="Ogun S.A."/>
            <person name="Cunningham D."/>
            <person name="Erhart A."/>
            <person name="Billker O."/>
            <person name="Khan S.M."/>
            <person name="Stunnenberg H.G."/>
            <person name="Langhorne J."/>
            <person name="Holder A.A."/>
            <person name="Waters A.P."/>
            <person name="Newbold C.I."/>
            <person name="Pain A."/>
            <person name="Berriman M."/>
            <person name="Janse C.J."/>
        </authorList>
    </citation>
    <scope>NUCLEOTIDE SEQUENCE [LARGE SCALE GENOMIC DNA]</scope>
    <source>
        <strain evidence="2 3">AS</strain>
    </source>
</reference>
<dbReference type="EMBL" id="LK022883">
    <property type="protein sequence ID" value="VTZ67864.1"/>
    <property type="molecule type" value="Genomic_DNA"/>
</dbReference>
<dbReference type="AlphaFoldDB" id="A0A4V0K6S9"/>
<name>A0A4V0K6S9_PLACU</name>
<evidence type="ECO:0000313" key="3">
    <source>
        <dbReference type="Proteomes" id="UP000071118"/>
    </source>
</evidence>
<dbReference type="KEGG" id="pcb:PCHAS_0626900"/>
<dbReference type="RefSeq" id="XP_016654387.1">
    <property type="nucleotide sequence ID" value="XM_016799041.1"/>
</dbReference>
<gene>
    <name evidence="2" type="ORF">PCHAS_0626900</name>
</gene>
<protein>
    <submittedName>
        <fullName evidence="2">CIR protein</fullName>
    </submittedName>
</protein>
<dbReference type="Proteomes" id="UP000071118">
    <property type="component" value="Chromosome 6"/>
</dbReference>
<dbReference type="VEuPathDB" id="PlasmoDB:PCHAS_0626900"/>
<proteinExistence type="predicted"/>
<accession>A0A4V0K6S9</accession>
<sequence length="314" mass="35709">MSKELCKAIDEIDKNVVFNTVSQKYTLEDKIYGAYCPGSENGEKGQCDSDEELLGSAFIALLKFFKNIDNGHLEDDKLAQYAILWFSSKIKENTKAGYGINDIYNTFIKNNSWFSELSESIEKKKDMMNIHLICLKNLYALLKGICETINKCNESSNSSECIKAGKECASLYRTCLTSFPWRGLCNPYCSVLSNLKKDYEKIRENNDKLPELTPPSGRESCENYCEILTQKLNAEGSAIEGTEQVTTHKISLLGQLRTFTSINNGNKLPYIAIPFILIPIILGISYKYLTPLWRKMMKRKTMKKIINLNDQKKA</sequence>
<feature type="transmembrane region" description="Helical" evidence="1">
    <location>
        <begin position="268"/>
        <end position="289"/>
    </location>
</feature>
<dbReference type="Pfam" id="PF06022">
    <property type="entry name" value="Cir_Bir_Yir"/>
    <property type="match status" value="1"/>
</dbReference>
<keyword evidence="1" id="KW-0472">Membrane</keyword>
<evidence type="ECO:0000256" key="1">
    <source>
        <dbReference type="SAM" id="Phobius"/>
    </source>
</evidence>
<keyword evidence="3" id="KW-1185">Reference proteome</keyword>
<dbReference type="InterPro" id="IPR006477">
    <property type="entry name" value="Yir_bir_cir"/>
</dbReference>
<organism evidence="2 3">
    <name type="scientific">Plasmodium chabaudi chabaudi</name>
    <dbReference type="NCBI Taxonomy" id="31271"/>
    <lineage>
        <taxon>Eukaryota</taxon>
        <taxon>Sar</taxon>
        <taxon>Alveolata</taxon>
        <taxon>Apicomplexa</taxon>
        <taxon>Aconoidasida</taxon>
        <taxon>Haemosporida</taxon>
        <taxon>Plasmodiidae</taxon>
        <taxon>Plasmodium</taxon>
        <taxon>Plasmodium (Vinckeia)</taxon>
    </lineage>
</organism>
<evidence type="ECO:0000313" key="2">
    <source>
        <dbReference type="EMBL" id="VTZ67864.1"/>
    </source>
</evidence>